<gene>
    <name evidence="6" type="ORF">Ahy_A08g039903</name>
</gene>
<evidence type="ECO:0000259" key="5">
    <source>
        <dbReference type="Pfam" id="PF00085"/>
    </source>
</evidence>
<dbReference type="InterPro" id="IPR044534">
    <property type="entry name" value="TTL1-4"/>
</dbReference>
<dbReference type="Gramene" id="arahy.Tifrunner.gnm2.ann2.Ah08g227700.1">
    <property type="protein sequence ID" value="arahy.Tifrunner.gnm2.ann2.Ah08g227700.1-CDS"/>
    <property type="gene ID" value="arahy.Tifrunner.gnm2.ann2.Ah08g227700"/>
</dbReference>
<dbReference type="Gene3D" id="3.40.30.10">
    <property type="entry name" value="Glutaredoxin"/>
    <property type="match status" value="1"/>
</dbReference>
<dbReference type="Proteomes" id="UP000289738">
    <property type="component" value="Chromosome A08"/>
</dbReference>
<feature type="compositionally biased region" description="Polar residues" evidence="4">
    <location>
        <begin position="96"/>
        <end position="107"/>
    </location>
</feature>
<evidence type="ECO:0000313" key="7">
    <source>
        <dbReference type="Proteomes" id="UP000289738"/>
    </source>
</evidence>
<dbReference type="Pfam" id="PF00085">
    <property type="entry name" value="Thioredoxin"/>
    <property type="match status" value="1"/>
</dbReference>
<dbReference type="GO" id="GO:0005737">
    <property type="term" value="C:cytoplasm"/>
    <property type="evidence" value="ECO:0007669"/>
    <property type="project" value="TreeGrafter"/>
</dbReference>
<keyword evidence="2 3" id="KW-0802">TPR repeat</keyword>
<dbReference type="Pfam" id="PF13432">
    <property type="entry name" value="TPR_16"/>
    <property type="match status" value="1"/>
</dbReference>
<dbReference type="CDD" id="cd02947">
    <property type="entry name" value="TRX_family"/>
    <property type="match status" value="1"/>
</dbReference>
<dbReference type="InterPro" id="IPR011990">
    <property type="entry name" value="TPR-like_helical_dom_sf"/>
</dbReference>
<evidence type="ECO:0000256" key="2">
    <source>
        <dbReference type="ARBA" id="ARBA00022803"/>
    </source>
</evidence>
<comment type="caution">
    <text evidence="6">The sequence shown here is derived from an EMBL/GenBank/DDBJ whole genome shotgun (WGS) entry which is preliminary data.</text>
</comment>
<name>A0A445BXN8_ARAHY</name>
<dbReference type="Gene3D" id="1.25.40.10">
    <property type="entry name" value="Tetratricopeptide repeat domain"/>
    <property type="match status" value="1"/>
</dbReference>
<protein>
    <recommendedName>
        <fullName evidence="5">Thioredoxin domain-containing protein</fullName>
    </recommendedName>
</protein>
<dbReference type="SUPFAM" id="SSF48452">
    <property type="entry name" value="TPR-like"/>
    <property type="match status" value="1"/>
</dbReference>
<dbReference type="FunFam" id="3.40.30.10:FF:000211">
    <property type="entry name" value="TPR repeat-containing thioredoxin TTL4"/>
    <property type="match status" value="1"/>
</dbReference>
<dbReference type="SMART" id="SM00028">
    <property type="entry name" value="TPR"/>
    <property type="match status" value="5"/>
</dbReference>
<keyword evidence="7" id="KW-1185">Reference proteome</keyword>
<dbReference type="AlphaFoldDB" id="A0A445BXN8"/>
<dbReference type="OrthoDB" id="2121326at2759"/>
<dbReference type="SUPFAM" id="SSF52833">
    <property type="entry name" value="Thioredoxin-like"/>
    <property type="match status" value="1"/>
</dbReference>
<dbReference type="InterPro" id="IPR019734">
    <property type="entry name" value="TPR_rpt"/>
</dbReference>
<dbReference type="PANTHER" id="PTHR46050">
    <property type="entry name" value="TPR REPEAT-CONTAINING THIOREDOXIN"/>
    <property type="match status" value="1"/>
</dbReference>
<dbReference type="InterPro" id="IPR036249">
    <property type="entry name" value="Thioredoxin-like_sf"/>
</dbReference>
<dbReference type="EMBL" id="SDMP01000008">
    <property type="protein sequence ID" value="RYR43505.1"/>
    <property type="molecule type" value="Genomic_DNA"/>
</dbReference>
<sequence>MSKAIHQPGLDSVCCDRTMNKPDSTNLDLRPSPLKLTTTSAARTKNPPRAPTNPANFSGDLAGAHDAVRSVPAPPRSSKPGHRRTVSAGAPLIYSGGSSNTSPNLSPGGNIFPAGKSPKPVALPTRGPSRPDVLGSGAVNYGRGSIVRGGGGAKHGNSTNGFCDAEELKRLGNEFYRNGNFVDALAMYDRAVAVSPGNAACRSNRAAALTALGRLGEAAKECDEAVSLDPGYARAHKRLASLYLRFGQVENSQLHLSLSGLKMDEYEEQTLMFLEKHLNRCEDARKVGDWKGVLRESEAAIAVGADFSPQLVACKAEAYLKLHLFEDAESTLSNIPKVEGCPLAYSQIKFFGMLGEAYVPFVSAQVEMALGRFETAVAAAEKASLLDHRNVEVARIVNTVKMVARARSRGNDLFSSGKFSQACSAYGEGLKYDCFNYVLYCNRAICWSKLGLWEQSVQDCNQALLIQPNYTKALFRRAASNAKLERWAEVVKDYETLRCELPEDSEVAEFLRQAKLALEKSREAVYAVEVEEILALDKFKAAIASAGVSVVHFKVASNELCEEISPFVNTLCVRYPSVKFIRVDVEECLSIAKAENIRIVPTFKIYKNGVKVKEMIRPIHQLLEDSVRKNSSL</sequence>
<dbReference type="SMR" id="A0A445BXN8"/>
<evidence type="ECO:0000256" key="4">
    <source>
        <dbReference type="SAM" id="MobiDB-lite"/>
    </source>
</evidence>
<dbReference type="InterPro" id="IPR013766">
    <property type="entry name" value="Thioredoxin_domain"/>
</dbReference>
<evidence type="ECO:0000256" key="1">
    <source>
        <dbReference type="ARBA" id="ARBA00022737"/>
    </source>
</evidence>
<reference evidence="6 7" key="1">
    <citation type="submission" date="2019-01" db="EMBL/GenBank/DDBJ databases">
        <title>Sequencing of cultivated peanut Arachis hypogaea provides insights into genome evolution and oil improvement.</title>
        <authorList>
            <person name="Chen X."/>
        </authorList>
    </citation>
    <scope>NUCLEOTIDE SEQUENCE [LARGE SCALE GENOMIC DNA]</scope>
    <source>
        <strain evidence="7">cv. Fuhuasheng</strain>
        <tissue evidence="6">Leaves</tissue>
    </source>
</reference>
<feature type="repeat" description="TPR" evidence="3">
    <location>
        <begin position="165"/>
        <end position="198"/>
    </location>
</feature>
<dbReference type="PANTHER" id="PTHR46050:SF29">
    <property type="entry name" value="TPR REPEAT-CONTAINING THIOREDOXIN TTL4"/>
    <property type="match status" value="1"/>
</dbReference>
<dbReference type="PROSITE" id="PS50005">
    <property type="entry name" value="TPR"/>
    <property type="match status" value="1"/>
</dbReference>
<organism evidence="6 7">
    <name type="scientific">Arachis hypogaea</name>
    <name type="common">Peanut</name>
    <dbReference type="NCBI Taxonomy" id="3818"/>
    <lineage>
        <taxon>Eukaryota</taxon>
        <taxon>Viridiplantae</taxon>
        <taxon>Streptophyta</taxon>
        <taxon>Embryophyta</taxon>
        <taxon>Tracheophyta</taxon>
        <taxon>Spermatophyta</taxon>
        <taxon>Magnoliopsida</taxon>
        <taxon>eudicotyledons</taxon>
        <taxon>Gunneridae</taxon>
        <taxon>Pentapetalae</taxon>
        <taxon>rosids</taxon>
        <taxon>fabids</taxon>
        <taxon>Fabales</taxon>
        <taxon>Fabaceae</taxon>
        <taxon>Papilionoideae</taxon>
        <taxon>50 kb inversion clade</taxon>
        <taxon>dalbergioids sensu lato</taxon>
        <taxon>Dalbergieae</taxon>
        <taxon>Pterocarpus clade</taxon>
        <taxon>Arachis</taxon>
    </lineage>
</organism>
<feature type="domain" description="Thioredoxin" evidence="5">
    <location>
        <begin position="534"/>
        <end position="617"/>
    </location>
</feature>
<feature type="region of interest" description="Disordered" evidence="4">
    <location>
        <begin position="1"/>
        <end position="115"/>
    </location>
</feature>
<evidence type="ECO:0000256" key="3">
    <source>
        <dbReference type="PROSITE-ProRule" id="PRU00339"/>
    </source>
</evidence>
<dbReference type="STRING" id="3818.A0A445BXN8"/>
<accession>A0A445BXN8</accession>
<dbReference type="GO" id="GO:0006950">
    <property type="term" value="P:response to stress"/>
    <property type="evidence" value="ECO:0007669"/>
    <property type="project" value="UniProtKB-ARBA"/>
</dbReference>
<evidence type="ECO:0000313" key="6">
    <source>
        <dbReference type="EMBL" id="RYR43505.1"/>
    </source>
</evidence>
<proteinExistence type="predicted"/>
<keyword evidence="1" id="KW-0677">Repeat</keyword>